<feature type="compositionally biased region" description="Basic and acidic residues" evidence="1">
    <location>
        <begin position="354"/>
        <end position="378"/>
    </location>
</feature>
<feature type="transmembrane region" description="Helical" evidence="2">
    <location>
        <begin position="268"/>
        <end position="289"/>
    </location>
</feature>
<reference evidence="3" key="1">
    <citation type="submission" date="2017-09" db="EMBL/GenBank/DDBJ databases">
        <title>Polyketide synthases of a Diaporthe helianthi virulent isolate.</title>
        <authorList>
            <person name="Baroncelli R."/>
        </authorList>
    </citation>
    <scope>NUCLEOTIDE SEQUENCE [LARGE SCALE GENOMIC DNA]</scope>
    <source>
        <strain evidence="3">7/96</strain>
    </source>
</reference>
<dbReference type="EMBL" id="MAVT02001603">
    <property type="protein sequence ID" value="POS70510.1"/>
    <property type="molecule type" value="Genomic_DNA"/>
</dbReference>
<gene>
    <name evidence="3" type="ORF">DHEL01_v211095</name>
</gene>
<organism evidence="3 4">
    <name type="scientific">Diaporthe helianthi</name>
    <dbReference type="NCBI Taxonomy" id="158607"/>
    <lineage>
        <taxon>Eukaryota</taxon>
        <taxon>Fungi</taxon>
        <taxon>Dikarya</taxon>
        <taxon>Ascomycota</taxon>
        <taxon>Pezizomycotina</taxon>
        <taxon>Sordariomycetes</taxon>
        <taxon>Sordariomycetidae</taxon>
        <taxon>Diaporthales</taxon>
        <taxon>Diaporthaceae</taxon>
        <taxon>Diaporthe</taxon>
    </lineage>
</organism>
<feature type="compositionally biased region" description="Basic and acidic residues" evidence="1">
    <location>
        <begin position="1"/>
        <end position="18"/>
    </location>
</feature>
<dbReference type="InParanoid" id="A0A2P5HJS4"/>
<evidence type="ECO:0000313" key="4">
    <source>
        <dbReference type="Proteomes" id="UP000094444"/>
    </source>
</evidence>
<keyword evidence="2" id="KW-1133">Transmembrane helix</keyword>
<feature type="region of interest" description="Disordered" evidence="1">
    <location>
        <begin position="341"/>
        <end position="378"/>
    </location>
</feature>
<evidence type="ECO:0000313" key="3">
    <source>
        <dbReference type="EMBL" id="POS70510.1"/>
    </source>
</evidence>
<dbReference type="AlphaFoldDB" id="A0A2P5HJS4"/>
<dbReference type="OrthoDB" id="3189033at2759"/>
<keyword evidence="2" id="KW-0812">Transmembrane</keyword>
<comment type="caution">
    <text evidence="3">The sequence shown here is derived from an EMBL/GenBank/DDBJ whole genome shotgun (WGS) entry which is preliminary data.</text>
</comment>
<feature type="region of interest" description="Disordered" evidence="1">
    <location>
        <begin position="1"/>
        <end position="111"/>
    </location>
</feature>
<feature type="compositionally biased region" description="Pro residues" evidence="1">
    <location>
        <begin position="92"/>
        <end position="103"/>
    </location>
</feature>
<sequence>MSRFEEHMPSTADDERLARMLQSEWENEEQSRAENRQITPVATGSAPLSVTEDEKLARKLQAEWNRERLEDSRAAAPVRTPPKQVSFASPAAPTPASPTPAAPPQDAQMSGALPDIQYSRDTTRVMAYMIPLPQPLKNGVVQDVPHRYMLYMPPKADLLKPTDQNTKERKRDKAVRRWQQEVRKAKTYNGRVVSLGGMHSVSIRGAVWVLSVIKPADVTFLSRVPRNSVKSLFLIHPEGGPHSQSTDDMFHTVKGELSRTKSRTKRDFWIGTALLPFTFTIDLIIPVFGGLSEVNMVWMAVNASAWMTANKVVNKLRPAQGSGYPAYQEHDSAMMLRRSHTVDGSTGATQARDGGQDDRQVDEKGGAKKKKKDADDKDKTIQMVFQPSPAMDLMRRYVEEACHKRNPDVFPSPGGYVPGEAEVLASMGWSPEHREVADAEQDVAWQIRKVTEDLREATTRAAKSWDSWARKCMKNPNKARDKEQGNLETDDSGSEGEDEDWKPELPRRPPVVYK</sequence>
<keyword evidence="4" id="KW-1185">Reference proteome</keyword>
<accession>A0A2P5HJS4</accession>
<feature type="compositionally biased region" description="Basic and acidic residues" evidence="1">
    <location>
        <begin position="52"/>
        <end position="73"/>
    </location>
</feature>
<name>A0A2P5HJS4_DIAHE</name>
<proteinExistence type="predicted"/>
<keyword evidence="2" id="KW-0472">Membrane</keyword>
<evidence type="ECO:0000256" key="2">
    <source>
        <dbReference type="SAM" id="Phobius"/>
    </source>
</evidence>
<dbReference type="Proteomes" id="UP000094444">
    <property type="component" value="Unassembled WGS sequence"/>
</dbReference>
<evidence type="ECO:0000256" key="1">
    <source>
        <dbReference type="SAM" id="MobiDB-lite"/>
    </source>
</evidence>
<feature type="region of interest" description="Disordered" evidence="1">
    <location>
        <begin position="464"/>
        <end position="514"/>
    </location>
</feature>
<evidence type="ECO:0008006" key="5">
    <source>
        <dbReference type="Google" id="ProtNLM"/>
    </source>
</evidence>
<feature type="compositionally biased region" description="Polar residues" evidence="1">
    <location>
        <begin position="36"/>
        <end position="48"/>
    </location>
</feature>
<protein>
    <recommendedName>
        <fullName evidence="5">Secreted protein</fullName>
    </recommendedName>
</protein>
<feature type="compositionally biased region" description="Acidic residues" evidence="1">
    <location>
        <begin position="488"/>
        <end position="501"/>
    </location>
</feature>